<evidence type="ECO:0000313" key="7">
    <source>
        <dbReference type="EMBL" id="MCI5754734.1"/>
    </source>
</evidence>
<feature type="region of interest" description="Disordered" evidence="4">
    <location>
        <begin position="239"/>
        <end position="266"/>
    </location>
</feature>
<dbReference type="Gene3D" id="1.10.10.60">
    <property type="entry name" value="Homeodomain-like"/>
    <property type="match status" value="2"/>
</dbReference>
<dbReference type="SUPFAM" id="SSF46689">
    <property type="entry name" value="Homeodomain-like"/>
    <property type="match status" value="1"/>
</dbReference>
<dbReference type="PROSITE" id="PS01124">
    <property type="entry name" value="HTH_ARAC_FAMILY_2"/>
    <property type="match status" value="1"/>
</dbReference>
<evidence type="ECO:0000313" key="6">
    <source>
        <dbReference type="EMBL" id="CDC76229.1"/>
    </source>
</evidence>
<keyword evidence="2" id="KW-0238">DNA-binding</keyword>
<dbReference type="Proteomes" id="UP001139365">
    <property type="component" value="Unassembled WGS sequence"/>
</dbReference>
<evidence type="ECO:0000256" key="2">
    <source>
        <dbReference type="ARBA" id="ARBA00023125"/>
    </source>
</evidence>
<name>R6U2A1_9BACT</name>
<gene>
    <name evidence="6" type="ORF">BN580_02097</name>
    <name evidence="7" type="ORF">MR241_00385</name>
</gene>
<evidence type="ECO:0000259" key="5">
    <source>
        <dbReference type="PROSITE" id="PS01124"/>
    </source>
</evidence>
<dbReference type="AlphaFoldDB" id="R6U2A1"/>
<dbReference type="EMBL" id="CBFW010000356">
    <property type="protein sequence ID" value="CDC76229.1"/>
    <property type="molecule type" value="Genomic_DNA"/>
</dbReference>
<comment type="caution">
    <text evidence="6">The sequence shown here is derived from an EMBL/GenBank/DDBJ whole genome shotgun (WGS) entry which is preliminary data.</text>
</comment>
<evidence type="ECO:0000256" key="4">
    <source>
        <dbReference type="SAM" id="MobiDB-lite"/>
    </source>
</evidence>
<reference evidence="6" key="1">
    <citation type="submission" date="2012-11" db="EMBL/GenBank/DDBJ databases">
        <title>Dependencies among metagenomic species, viruses, plasmids and units of genetic variation.</title>
        <authorList>
            <person name="Nielsen H.B."/>
            <person name="Almeida M."/>
            <person name="Juncker A.S."/>
            <person name="Rasmussen S."/>
            <person name="Li J."/>
            <person name="Sunagawa S."/>
            <person name="Plichta D."/>
            <person name="Gautier L."/>
            <person name="Le Chatelier E."/>
            <person name="Peletier E."/>
            <person name="Bonde I."/>
            <person name="Nielsen T."/>
            <person name="Manichanh C."/>
            <person name="Arumugam M."/>
            <person name="Batto J."/>
            <person name="Santos M.B.Q.D."/>
            <person name="Blom N."/>
            <person name="Borruel N."/>
            <person name="Burgdorf K.S."/>
            <person name="Boumezbeur F."/>
            <person name="Casellas F."/>
            <person name="Dore J."/>
            <person name="Guarner F."/>
            <person name="Hansen T."/>
            <person name="Hildebrand F."/>
            <person name="Kaas R.S."/>
            <person name="Kennedy S."/>
            <person name="Kristiansen K."/>
            <person name="Kultima J.R."/>
            <person name="Leonard P."/>
            <person name="Levenez F."/>
            <person name="Lund O."/>
            <person name="Moumen B."/>
            <person name="Le Paslier D."/>
            <person name="Pons N."/>
            <person name="Pedersen O."/>
            <person name="Prifti E."/>
            <person name="Qin J."/>
            <person name="Raes J."/>
            <person name="Tap J."/>
            <person name="Tims S."/>
            <person name="Ussery D.W."/>
            <person name="Yamada T."/>
            <person name="MetaHit consortium"/>
            <person name="Renault P."/>
            <person name="Sicheritz-Ponten T."/>
            <person name="Bork P."/>
            <person name="Wang J."/>
            <person name="Brunak S."/>
            <person name="Ehrlich S.D."/>
        </authorList>
    </citation>
    <scope>NUCLEOTIDE SEQUENCE [LARGE SCALE GENOMIC DNA]</scope>
</reference>
<dbReference type="STRING" id="1263015.BN580_02097"/>
<dbReference type="GO" id="GO:0043565">
    <property type="term" value="F:sequence-specific DNA binding"/>
    <property type="evidence" value="ECO:0007669"/>
    <property type="project" value="InterPro"/>
</dbReference>
<organism evidence="6 8">
    <name type="scientific">Candidatus Colimorpha enterica</name>
    <dbReference type="NCBI Taxonomy" id="3083063"/>
    <lineage>
        <taxon>Bacteria</taxon>
        <taxon>Pseudomonadati</taxon>
        <taxon>Bacteroidota</taxon>
        <taxon>Bacteroidia</taxon>
        <taxon>Bacteroidales</taxon>
        <taxon>Candidatus Colimorpha</taxon>
    </lineage>
</organism>
<keyword evidence="3" id="KW-0804">Transcription</keyword>
<reference evidence="7 9" key="2">
    <citation type="submission" date="2022-03" db="EMBL/GenBank/DDBJ databases">
        <title>Metagenome-assembled genomes from swine fecal metagenomes.</title>
        <authorList>
            <person name="Holman D.B."/>
            <person name="Kommadath A."/>
        </authorList>
    </citation>
    <scope>NUCLEOTIDE SEQUENCE [LARGE SCALE GENOMIC DNA]</scope>
    <source>
        <strain evidence="7">SUG147</strain>
    </source>
</reference>
<dbReference type="InterPro" id="IPR009057">
    <property type="entry name" value="Homeodomain-like_sf"/>
</dbReference>
<dbReference type="PANTHER" id="PTHR43280:SF28">
    <property type="entry name" value="HTH-TYPE TRANSCRIPTIONAL ACTIVATOR RHAS"/>
    <property type="match status" value="1"/>
</dbReference>
<feature type="domain" description="HTH araC/xylS-type" evidence="5">
    <location>
        <begin position="149"/>
        <end position="247"/>
    </location>
</feature>
<feature type="compositionally biased region" description="Basic and acidic residues" evidence="4">
    <location>
        <begin position="240"/>
        <end position="260"/>
    </location>
</feature>
<dbReference type="EMBL" id="JALEMU010000009">
    <property type="protein sequence ID" value="MCI5754734.1"/>
    <property type="molecule type" value="Genomic_DNA"/>
</dbReference>
<dbReference type="GO" id="GO:0003700">
    <property type="term" value="F:DNA-binding transcription factor activity"/>
    <property type="evidence" value="ECO:0007669"/>
    <property type="project" value="InterPro"/>
</dbReference>
<dbReference type="InterPro" id="IPR018060">
    <property type="entry name" value="HTH_AraC"/>
</dbReference>
<dbReference type="PANTHER" id="PTHR43280">
    <property type="entry name" value="ARAC-FAMILY TRANSCRIPTIONAL REGULATOR"/>
    <property type="match status" value="1"/>
</dbReference>
<keyword evidence="1" id="KW-0805">Transcription regulation</keyword>
<evidence type="ECO:0000256" key="1">
    <source>
        <dbReference type="ARBA" id="ARBA00023015"/>
    </source>
</evidence>
<dbReference type="SMART" id="SM00342">
    <property type="entry name" value="HTH_ARAC"/>
    <property type="match status" value="1"/>
</dbReference>
<dbReference type="Proteomes" id="UP000017938">
    <property type="component" value="Unassembled WGS sequence"/>
</dbReference>
<evidence type="ECO:0000313" key="8">
    <source>
        <dbReference type="Proteomes" id="UP000017938"/>
    </source>
</evidence>
<sequence length="266" mass="30143">MLNLEKTPEFVSCSYVKDCAEGRRIKSDPEKDTLILTVRGTLACGEKKMTAGRYLILRAGDAAEWCGSHTEFFSVLFNGDYSSPAQSIPLSGKFDYKDAVKYINRLLELRDKRLDGQSVPVIEEEALFCHILAGMYSVGSMSEGEYLAKSIMRDIIDGYASGLTLEALCEKYFYSRNYIIRVFRKKYQVTPYRHIIHLRIEKAKQLLSSTGLSCQEIAGRCGYGDMSTFYKAFISETGESPERWRNRRPDEGSSDYRSESHAISGE</sequence>
<evidence type="ECO:0000313" key="9">
    <source>
        <dbReference type="Proteomes" id="UP001139365"/>
    </source>
</evidence>
<accession>R6U2A1</accession>
<dbReference type="Pfam" id="PF12833">
    <property type="entry name" value="HTH_18"/>
    <property type="match status" value="1"/>
</dbReference>
<evidence type="ECO:0000256" key="3">
    <source>
        <dbReference type="ARBA" id="ARBA00023163"/>
    </source>
</evidence>
<protein>
    <submittedName>
        <fullName evidence="7">AraC family transcriptional regulator</fullName>
    </submittedName>
</protein>
<proteinExistence type="predicted"/>